<proteinExistence type="predicted"/>
<protein>
    <submittedName>
        <fullName evidence="4">Cellulose binding domain-containing protein</fullName>
    </submittedName>
</protein>
<dbReference type="InterPro" id="IPR000254">
    <property type="entry name" value="CBD"/>
</dbReference>
<feature type="region of interest" description="Disordered" evidence="2">
    <location>
        <begin position="159"/>
        <end position="222"/>
    </location>
</feature>
<evidence type="ECO:0000313" key="4">
    <source>
        <dbReference type="EMBL" id="CEG38385.1"/>
    </source>
</evidence>
<evidence type="ECO:0000259" key="3">
    <source>
        <dbReference type="PROSITE" id="PS51164"/>
    </source>
</evidence>
<dbReference type="OrthoDB" id="118501at2759"/>
<dbReference type="SMART" id="SM00236">
    <property type="entry name" value="fCBD"/>
    <property type="match status" value="1"/>
</dbReference>
<reference evidence="5" key="1">
    <citation type="submission" date="2014-09" db="EMBL/GenBank/DDBJ databases">
        <authorList>
            <person name="Sharma Rahul"/>
            <person name="Thines Marco"/>
        </authorList>
    </citation>
    <scope>NUCLEOTIDE SEQUENCE [LARGE SCALE GENOMIC DNA]</scope>
</reference>
<dbReference type="GO" id="GO:0030248">
    <property type="term" value="F:cellulose binding"/>
    <property type="evidence" value="ECO:0007669"/>
    <property type="project" value="InterPro"/>
</dbReference>
<dbReference type="RefSeq" id="XP_024574754.1">
    <property type="nucleotide sequence ID" value="XM_024723816.1"/>
</dbReference>
<feature type="domain" description="CBM1" evidence="3">
    <location>
        <begin position="283"/>
        <end position="319"/>
    </location>
</feature>
<organism evidence="4 5">
    <name type="scientific">Plasmopara halstedii</name>
    <name type="common">Downy mildew of sunflower</name>
    <dbReference type="NCBI Taxonomy" id="4781"/>
    <lineage>
        <taxon>Eukaryota</taxon>
        <taxon>Sar</taxon>
        <taxon>Stramenopiles</taxon>
        <taxon>Oomycota</taxon>
        <taxon>Peronosporomycetes</taxon>
        <taxon>Peronosporales</taxon>
        <taxon>Peronosporaceae</taxon>
        <taxon>Plasmopara</taxon>
    </lineage>
</organism>
<dbReference type="STRING" id="4781.A0A0P1AD02"/>
<dbReference type="EMBL" id="CCYD01000321">
    <property type="protein sequence ID" value="CEG38385.1"/>
    <property type="molecule type" value="Genomic_DNA"/>
</dbReference>
<dbReference type="SUPFAM" id="SSF57180">
    <property type="entry name" value="Cellulose-binding domain"/>
    <property type="match status" value="1"/>
</dbReference>
<evidence type="ECO:0000256" key="1">
    <source>
        <dbReference type="ARBA" id="ARBA00022729"/>
    </source>
</evidence>
<accession>A0A0P1AD02</accession>
<dbReference type="PROSITE" id="PS51164">
    <property type="entry name" value="CBM1_2"/>
    <property type="match status" value="1"/>
</dbReference>
<sequence length="322" mass="33664">MVKFSLSVSAAVCALIKHYLLIEAVILSNDSNITAGGADLVLLLPIHNNSFNLSAGTTSNTSVDFIEAPVVNLDSGSAVLVNNTRLSNVDVYGDEGNTTTRHSVENATSAIDPGFMSHGSSVDDDSSTADGFGTTGFFSDNDGSVSLDSSLDTIDASIDAGSSRTSHDTTDLTTVNGDGSLRTDLGANEPSDGGDQSVLDDIDFSKAPSSTPIAPHGPSPITGQVKLVPGHSDCGGLNFNYTIYMPTSLSTVGYTMLSCEQGYRCQEVEDSHVYRCSEWPSRTPVSFYGQCGGGDYDGQTFCAPGAVCKYISASFSQCLPTY</sequence>
<evidence type="ECO:0000256" key="2">
    <source>
        <dbReference type="SAM" id="MobiDB-lite"/>
    </source>
</evidence>
<dbReference type="Proteomes" id="UP000054928">
    <property type="component" value="Unassembled WGS sequence"/>
</dbReference>
<name>A0A0P1AD02_PLAHL</name>
<evidence type="ECO:0000313" key="5">
    <source>
        <dbReference type="Proteomes" id="UP000054928"/>
    </source>
</evidence>
<keyword evidence="5" id="KW-1185">Reference proteome</keyword>
<dbReference type="Pfam" id="PF00734">
    <property type="entry name" value="CBM_1"/>
    <property type="match status" value="1"/>
</dbReference>
<keyword evidence="1" id="KW-0732">Signal</keyword>
<dbReference type="GO" id="GO:0005975">
    <property type="term" value="P:carbohydrate metabolic process"/>
    <property type="evidence" value="ECO:0007669"/>
    <property type="project" value="InterPro"/>
</dbReference>
<dbReference type="AlphaFoldDB" id="A0A0P1AD02"/>
<dbReference type="GeneID" id="36403518"/>
<dbReference type="InterPro" id="IPR035971">
    <property type="entry name" value="CBD_sf"/>
</dbReference>
<dbReference type="GO" id="GO:0005576">
    <property type="term" value="C:extracellular region"/>
    <property type="evidence" value="ECO:0007669"/>
    <property type="project" value="InterPro"/>
</dbReference>